<dbReference type="EMBL" id="QZKI01000005">
    <property type="protein sequence ID" value="RJP75291.1"/>
    <property type="molecule type" value="Genomic_DNA"/>
</dbReference>
<dbReference type="InterPro" id="IPR012902">
    <property type="entry name" value="N_methyl_site"/>
</dbReference>
<sequence>MRLRQRRPTGMTIIELLVVIAILGIFMGIAIPSVSKAFQSMDLAKRMTSRYPDAWRTLDAISDMLRRTYPTALQSGGSFIGRNSSYDAGGVMLPSDELIFPVLDTGFSHVGSVQRISYRLERAPEGEMYPMVLVQTRASLGAEAEAGTGETLLTRAIGLDFSYLDESVEPAEWVQEWPSASTGTSLPPGWAEEVVEAVLEGQAPVSGKAPAPKPVHLPRAVKITIFMPGEISRQPTSFTTVVNIPSR</sequence>
<dbReference type="Gene3D" id="3.30.700.10">
    <property type="entry name" value="Glycoprotein, Type 4 Pilin"/>
    <property type="match status" value="1"/>
</dbReference>
<evidence type="ECO:0000313" key="3">
    <source>
        <dbReference type="Proteomes" id="UP000285961"/>
    </source>
</evidence>
<name>A0A419F9B8_9BACT</name>
<dbReference type="NCBIfam" id="TIGR02532">
    <property type="entry name" value="IV_pilin_GFxxxE"/>
    <property type="match status" value="1"/>
</dbReference>
<keyword evidence="1" id="KW-0812">Transmembrane</keyword>
<dbReference type="SUPFAM" id="SSF54523">
    <property type="entry name" value="Pili subunits"/>
    <property type="match status" value="1"/>
</dbReference>
<evidence type="ECO:0000256" key="1">
    <source>
        <dbReference type="SAM" id="Phobius"/>
    </source>
</evidence>
<proteinExistence type="predicted"/>
<keyword evidence="1" id="KW-1133">Transmembrane helix</keyword>
<feature type="transmembrane region" description="Helical" evidence="1">
    <location>
        <begin position="12"/>
        <end position="31"/>
    </location>
</feature>
<gene>
    <name evidence="2" type="ORF">C4532_00760</name>
</gene>
<comment type="caution">
    <text evidence="2">The sequence shown here is derived from an EMBL/GenBank/DDBJ whole genome shotgun (WGS) entry which is preliminary data.</text>
</comment>
<dbReference type="Pfam" id="PF07963">
    <property type="entry name" value="N_methyl"/>
    <property type="match status" value="1"/>
</dbReference>
<reference evidence="2 3" key="1">
    <citation type="journal article" date="2017" name="ISME J.">
        <title>Energy and carbon metabolisms in a deep terrestrial subsurface fluid microbial community.</title>
        <authorList>
            <person name="Momper L."/>
            <person name="Jungbluth S.P."/>
            <person name="Lee M.D."/>
            <person name="Amend J.P."/>
        </authorList>
    </citation>
    <scope>NUCLEOTIDE SEQUENCE [LARGE SCALE GENOMIC DNA]</scope>
    <source>
        <strain evidence="2">SURF_17</strain>
    </source>
</reference>
<evidence type="ECO:0000313" key="2">
    <source>
        <dbReference type="EMBL" id="RJP75291.1"/>
    </source>
</evidence>
<dbReference type="Proteomes" id="UP000285961">
    <property type="component" value="Unassembled WGS sequence"/>
</dbReference>
<keyword evidence="1" id="KW-0472">Membrane</keyword>
<dbReference type="InterPro" id="IPR045584">
    <property type="entry name" value="Pilin-like"/>
</dbReference>
<organism evidence="2 3">
    <name type="scientific">Candidatus Abyssobacteria bacterium SURF_17</name>
    <dbReference type="NCBI Taxonomy" id="2093361"/>
    <lineage>
        <taxon>Bacteria</taxon>
        <taxon>Pseudomonadati</taxon>
        <taxon>Candidatus Hydrogenedentota</taxon>
        <taxon>Candidatus Abyssobacteria</taxon>
    </lineage>
</organism>
<protein>
    <submittedName>
        <fullName evidence="2">Type II secretion system protein</fullName>
    </submittedName>
</protein>
<dbReference type="AlphaFoldDB" id="A0A419F9B8"/>
<accession>A0A419F9B8</accession>